<name>A0A644WLM8_9ZZZZ</name>
<accession>A0A644WLM8</accession>
<sequence length="112" mass="12376">MVAVSILFNDPCIFNKCTQTVVQVCAAFSQLIYPKHHFVCLVVGILSGDRNLTVLGVGFLNEVTAPVVCEIVLCIPSVLRLFGNLVQIIKFVVYRLVSILLAIIKTWSLNIK</sequence>
<proteinExistence type="predicted"/>
<protein>
    <submittedName>
        <fullName evidence="1">Uncharacterized protein</fullName>
    </submittedName>
</protein>
<evidence type="ECO:0000313" key="1">
    <source>
        <dbReference type="EMBL" id="MPM04680.1"/>
    </source>
</evidence>
<organism evidence="1">
    <name type="scientific">bioreactor metagenome</name>
    <dbReference type="NCBI Taxonomy" id="1076179"/>
    <lineage>
        <taxon>unclassified sequences</taxon>
        <taxon>metagenomes</taxon>
        <taxon>ecological metagenomes</taxon>
    </lineage>
</organism>
<comment type="caution">
    <text evidence="1">The sequence shown here is derived from an EMBL/GenBank/DDBJ whole genome shotgun (WGS) entry which is preliminary data.</text>
</comment>
<reference evidence="1" key="1">
    <citation type="submission" date="2019-08" db="EMBL/GenBank/DDBJ databases">
        <authorList>
            <person name="Kucharzyk K."/>
            <person name="Murdoch R.W."/>
            <person name="Higgins S."/>
            <person name="Loffler F."/>
        </authorList>
    </citation>
    <scope>NUCLEOTIDE SEQUENCE</scope>
</reference>
<dbReference type="EMBL" id="VSSQ01001060">
    <property type="protein sequence ID" value="MPM04680.1"/>
    <property type="molecule type" value="Genomic_DNA"/>
</dbReference>
<dbReference type="AlphaFoldDB" id="A0A644WLM8"/>
<gene>
    <name evidence="1" type="ORF">SDC9_50959</name>
</gene>